<proteinExistence type="predicted"/>
<reference evidence="2" key="1">
    <citation type="submission" date="2023-06" db="EMBL/GenBank/DDBJ databases">
        <title>Conoideocrella luteorostrata (Hypocreales: Clavicipitaceae), a potential biocontrol fungus for elongate hemlock scale in United States Christmas tree production areas.</title>
        <authorList>
            <person name="Barrett H."/>
            <person name="Lovett B."/>
            <person name="Macias A.M."/>
            <person name="Stajich J.E."/>
            <person name="Kasson M.T."/>
        </authorList>
    </citation>
    <scope>NUCLEOTIDE SEQUENCE</scope>
    <source>
        <strain evidence="2">ARSEF 14590</strain>
    </source>
</reference>
<keyword evidence="3" id="KW-1185">Reference proteome</keyword>
<dbReference type="PANTHER" id="PTHR37542">
    <property type="entry name" value="HELO DOMAIN-CONTAINING PROTEIN-RELATED"/>
    <property type="match status" value="1"/>
</dbReference>
<dbReference type="InterPro" id="IPR011009">
    <property type="entry name" value="Kinase-like_dom_sf"/>
</dbReference>
<dbReference type="AlphaFoldDB" id="A0AAJ0FV95"/>
<dbReference type="Gene3D" id="1.10.510.10">
    <property type="entry name" value="Transferase(Phosphotransferase) domain 1"/>
    <property type="match status" value="1"/>
</dbReference>
<evidence type="ECO:0008006" key="4">
    <source>
        <dbReference type="Google" id="ProtNLM"/>
    </source>
</evidence>
<feature type="compositionally biased region" description="Basic and acidic residues" evidence="1">
    <location>
        <begin position="187"/>
        <end position="199"/>
    </location>
</feature>
<dbReference type="EMBL" id="JASWJB010000265">
    <property type="protein sequence ID" value="KAK2592453.1"/>
    <property type="molecule type" value="Genomic_DNA"/>
</dbReference>
<dbReference type="SUPFAM" id="SSF56112">
    <property type="entry name" value="Protein kinase-like (PK-like)"/>
    <property type="match status" value="1"/>
</dbReference>
<comment type="caution">
    <text evidence="2">The sequence shown here is derived from an EMBL/GenBank/DDBJ whole genome shotgun (WGS) entry which is preliminary data.</text>
</comment>
<feature type="region of interest" description="Disordered" evidence="1">
    <location>
        <begin position="176"/>
        <end position="273"/>
    </location>
</feature>
<accession>A0AAJ0FV95</accession>
<feature type="compositionally biased region" description="Basic and acidic residues" evidence="1">
    <location>
        <begin position="227"/>
        <end position="245"/>
    </location>
</feature>
<evidence type="ECO:0000256" key="1">
    <source>
        <dbReference type="SAM" id="MobiDB-lite"/>
    </source>
</evidence>
<gene>
    <name evidence="2" type="ORF">QQS21_009832</name>
</gene>
<organism evidence="2 3">
    <name type="scientific">Conoideocrella luteorostrata</name>
    <dbReference type="NCBI Taxonomy" id="1105319"/>
    <lineage>
        <taxon>Eukaryota</taxon>
        <taxon>Fungi</taxon>
        <taxon>Dikarya</taxon>
        <taxon>Ascomycota</taxon>
        <taxon>Pezizomycotina</taxon>
        <taxon>Sordariomycetes</taxon>
        <taxon>Hypocreomycetidae</taxon>
        <taxon>Hypocreales</taxon>
        <taxon>Clavicipitaceae</taxon>
        <taxon>Conoideocrella</taxon>
    </lineage>
</organism>
<dbReference type="PANTHER" id="PTHR37542:SF3">
    <property type="entry name" value="PRION-INHIBITION AND PROPAGATION HELO DOMAIN-CONTAINING PROTEIN"/>
    <property type="match status" value="1"/>
</dbReference>
<evidence type="ECO:0000313" key="3">
    <source>
        <dbReference type="Proteomes" id="UP001251528"/>
    </source>
</evidence>
<dbReference type="Proteomes" id="UP001251528">
    <property type="component" value="Unassembled WGS sequence"/>
</dbReference>
<evidence type="ECO:0000313" key="2">
    <source>
        <dbReference type="EMBL" id="KAK2592453.1"/>
    </source>
</evidence>
<sequence length="669" mass="72417">MVEELEDGVLVCHGRKSTILNAPQLYMMQAEYQPLATRKKTNVMVLVDDLRSVDNKVIKTVAGLLGKRIGSAGGGFATGILPCLGFKGSELLFRLPCNAVTKTNIPTTLQTAISDDVTKGRVASLEKRFDLARQLADMVFMLHTSNLMHKNLRGDTILLLRSKNEPKTATVPVQADLKTASTDNVAEDGKPTVKGKVGEQAEENEGGRGNFIKQLPLRMRRSFSGRGWKEKDKDRGKNKDSDKDGMGSGTTENQGRKTNSPDMPPPPGRLEQWLPQDSIVPILTHWSEAKQHGATSHRAGPSENDWHIKVYRHPSQQDTDTNTAYNFGHDIYALGVCLLEIGLWHPLVCLSATASTHLLSAGGVATVEILKTALQKALKKHPTRDGGQVKETIVSALKEDAGIAAALRLGKELDALNVGGDGETGHLLTDRMRDENNRVLRKEGHHGASHRLRGALVEVLIDEALEDKQDSSATIATARRLRKAVNSAKESVTATANQLKGAMETALEDVRGVEGIDASGLADIELAINSAVKNVVTETGVGAEVLRIALRLEEAMKREVQKGGDGTAVAKAVRTAGKRKSHKITEDELNSLLKEDGGEALRDAFVGLAEQQLPATMGAHYTRLVVKCLRVLNGGFGDGVQFENLTQLDACIHLDTEIVAPLRRVNLGE</sequence>
<name>A0AAJ0FV95_9HYPO</name>
<protein>
    <recommendedName>
        <fullName evidence="4">Protein kinase domain-containing protein</fullName>
    </recommendedName>
</protein>
<feature type="compositionally biased region" description="Polar residues" evidence="1">
    <location>
        <begin position="249"/>
        <end position="261"/>
    </location>
</feature>